<dbReference type="Proteomes" id="UP001347796">
    <property type="component" value="Unassembled WGS sequence"/>
</dbReference>
<proteinExistence type="predicted"/>
<accession>A0AAN8Q7U9</accession>
<dbReference type="Pfam" id="PF13516">
    <property type="entry name" value="LRR_6"/>
    <property type="match status" value="1"/>
</dbReference>
<protein>
    <recommendedName>
        <fullName evidence="6">LRRCT domain-containing protein</fullName>
    </recommendedName>
</protein>
<keyword evidence="4" id="KW-1133">Transmembrane helix</keyword>
<evidence type="ECO:0000259" key="6">
    <source>
        <dbReference type="SMART" id="SM00082"/>
    </source>
</evidence>
<dbReference type="GO" id="GO:0005615">
    <property type="term" value="C:extracellular space"/>
    <property type="evidence" value="ECO:0007669"/>
    <property type="project" value="TreeGrafter"/>
</dbReference>
<keyword evidence="4" id="KW-0812">Transmembrane</keyword>
<evidence type="ECO:0000313" key="8">
    <source>
        <dbReference type="Proteomes" id="UP001347796"/>
    </source>
</evidence>
<dbReference type="PANTHER" id="PTHR45712">
    <property type="entry name" value="AGAP008170-PA"/>
    <property type="match status" value="1"/>
</dbReference>
<reference evidence="7 8" key="1">
    <citation type="submission" date="2024-01" db="EMBL/GenBank/DDBJ databases">
        <title>The genome of the rayed Mediterranean limpet Patella caerulea (Linnaeus, 1758).</title>
        <authorList>
            <person name="Anh-Thu Weber A."/>
            <person name="Halstead-Nussloch G."/>
        </authorList>
    </citation>
    <scope>NUCLEOTIDE SEQUENCE [LARGE SCALE GENOMIC DNA]</scope>
    <source>
        <strain evidence="7">AATW-2023a</strain>
        <tissue evidence="7">Whole specimen</tissue>
    </source>
</reference>
<dbReference type="SMART" id="SM00365">
    <property type="entry name" value="LRR_SD22"/>
    <property type="match status" value="5"/>
</dbReference>
<dbReference type="InterPro" id="IPR000483">
    <property type="entry name" value="Cys-rich_flank_reg_C"/>
</dbReference>
<dbReference type="AlphaFoldDB" id="A0AAN8Q7U9"/>
<dbReference type="PRINTS" id="PR00019">
    <property type="entry name" value="LEURICHRPT"/>
</dbReference>
<evidence type="ECO:0000256" key="1">
    <source>
        <dbReference type="ARBA" id="ARBA00022614"/>
    </source>
</evidence>
<dbReference type="PROSITE" id="PS51450">
    <property type="entry name" value="LRR"/>
    <property type="match status" value="4"/>
</dbReference>
<feature type="domain" description="LRRCT" evidence="6">
    <location>
        <begin position="305"/>
        <end position="363"/>
    </location>
</feature>
<evidence type="ECO:0000256" key="5">
    <source>
        <dbReference type="SAM" id="SignalP"/>
    </source>
</evidence>
<dbReference type="Pfam" id="PF13855">
    <property type="entry name" value="LRR_8"/>
    <property type="match status" value="1"/>
</dbReference>
<organism evidence="7 8">
    <name type="scientific">Patella caerulea</name>
    <name type="common">Rayed Mediterranean limpet</name>
    <dbReference type="NCBI Taxonomy" id="87958"/>
    <lineage>
        <taxon>Eukaryota</taxon>
        <taxon>Metazoa</taxon>
        <taxon>Spiralia</taxon>
        <taxon>Lophotrochozoa</taxon>
        <taxon>Mollusca</taxon>
        <taxon>Gastropoda</taxon>
        <taxon>Patellogastropoda</taxon>
        <taxon>Patelloidea</taxon>
        <taxon>Patellidae</taxon>
        <taxon>Patella</taxon>
    </lineage>
</organism>
<evidence type="ECO:0000313" key="7">
    <source>
        <dbReference type="EMBL" id="KAK6195808.1"/>
    </source>
</evidence>
<keyword evidence="2 5" id="KW-0732">Signal</keyword>
<sequence>MNPKSIYKLHVWTFLWIINILCAANYEACPQKCNCLVIAGAVNVDCSFQNLSDIEENLFQNVHVYSLNVSYNEITDITTGFPSNLKNLDLSHNKINSLPYNFSFQFSKLEILNLSHNLLSSLPSNLPSSLKSLRLSFNRIKTVDFNSILNLINLQSLLLDSNYIEKIETISNTDDQTVIFTKLDIVTFRGNQIKNVPLHLHKVFGNVKKLSFSNNSMAVVSGDVFINFHSLTLLDLSWNKIDNVFPNSFNDNLKILSLSNNVMTSLPIGLPMLEWLDISNNKIRKILELQSSDLYPQEIFMIGGNPFHCDCELLWLKEFYDSRKYLKNVVNVDSAQFVPMCASPPELQKQPWDVLDDLSFGCVESEVIKTENIKEDKYMWKINDLYVRIKKIGDTFINIEWKSALGLSDVLLISYHPFGKRNLKKKSIVHPHLGKYVIKNLTEKTPYIICISLIPEENILSQVNMPASTDDCHEIVTLETFIDTNLLQGGLIYTFLPMLIVSFLIFYFKIWNYVHISLCYVIRSNYNTTTDKKNE</sequence>
<dbReference type="SMART" id="SM00082">
    <property type="entry name" value="LRRCT"/>
    <property type="match status" value="1"/>
</dbReference>
<evidence type="ECO:0000256" key="4">
    <source>
        <dbReference type="SAM" id="Phobius"/>
    </source>
</evidence>
<dbReference type="SMART" id="SM00369">
    <property type="entry name" value="LRR_TYP"/>
    <property type="match status" value="6"/>
</dbReference>
<dbReference type="SUPFAM" id="SSF52058">
    <property type="entry name" value="L domain-like"/>
    <property type="match status" value="1"/>
</dbReference>
<evidence type="ECO:0000256" key="3">
    <source>
        <dbReference type="ARBA" id="ARBA00022737"/>
    </source>
</evidence>
<keyword evidence="1" id="KW-0433">Leucine-rich repeat</keyword>
<keyword evidence="4" id="KW-0472">Membrane</keyword>
<keyword evidence="3" id="KW-0677">Repeat</keyword>
<comment type="caution">
    <text evidence="7">The sequence shown here is derived from an EMBL/GenBank/DDBJ whole genome shotgun (WGS) entry which is preliminary data.</text>
</comment>
<dbReference type="PANTHER" id="PTHR45712:SF18">
    <property type="entry name" value="PODOCAN-LIKE PROTEIN 1"/>
    <property type="match status" value="1"/>
</dbReference>
<dbReference type="Pfam" id="PF00560">
    <property type="entry name" value="LRR_1"/>
    <property type="match status" value="1"/>
</dbReference>
<dbReference type="SMART" id="SM00364">
    <property type="entry name" value="LRR_BAC"/>
    <property type="match status" value="5"/>
</dbReference>
<dbReference type="InterPro" id="IPR001611">
    <property type="entry name" value="Leu-rich_rpt"/>
</dbReference>
<dbReference type="Gene3D" id="3.80.10.10">
    <property type="entry name" value="Ribonuclease Inhibitor"/>
    <property type="match status" value="2"/>
</dbReference>
<dbReference type="InterPro" id="IPR050333">
    <property type="entry name" value="SLRP"/>
</dbReference>
<gene>
    <name evidence="7" type="ORF">SNE40_001161</name>
</gene>
<dbReference type="InterPro" id="IPR032675">
    <property type="entry name" value="LRR_dom_sf"/>
</dbReference>
<dbReference type="InterPro" id="IPR003591">
    <property type="entry name" value="Leu-rich_rpt_typical-subtyp"/>
</dbReference>
<dbReference type="EMBL" id="JAZGQO010000001">
    <property type="protein sequence ID" value="KAK6195808.1"/>
    <property type="molecule type" value="Genomic_DNA"/>
</dbReference>
<evidence type="ECO:0000256" key="2">
    <source>
        <dbReference type="ARBA" id="ARBA00022729"/>
    </source>
</evidence>
<feature type="chain" id="PRO_5042833011" description="LRRCT domain-containing protein" evidence="5">
    <location>
        <begin position="25"/>
        <end position="535"/>
    </location>
</feature>
<keyword evidence="8" id="KW-1185">Reference proteome</keyword>
<name>A0AAN8Q7U9_PATCE</name>
<feature type="signal peptide" evidence="5">
    <location>
        <begin position="1"/>
        <end position="24"/>
    </location>
</feature>
<feature type="transmembrane region" description="Helical" evidence="4">
    <location>
        <begin position="490"/>
        <end position="508"/>
    </location>
</feature>